<gene>
    <name evidence="1" type="ORF">FSB_LOCUS6133</name>
</gene>
<dbReference type="PANTHER" id="PTHR15600">
    <property type="entry name" value="SACSIN"/>
    <property type="match status" value="1"/>
</dbReference>
<dbReference type="InterPro" id="IPR052972">
    <property type="entry name" value="Sacsin_chaperone_reg"/>
</dbReference>
<name>A0A2N9EUA8_FAGSY</name>
<accession>A0A2N9EUA8</accession>
<dbReference type="PANTHER" id="PTHR15600:SF42">
    <property type="entry name" value="SACSIN"/>
    <property type="match status" value="1"/>
</dbReference>
<sequence length="1132" mass="125557">MRNPFSEKKWRKFQISRLFGSSSAAIKLHIIDVNIFQGGTRVVDQWLVALSLGSGQTRNMALDRRYLAYNLTPVAGVAAHISRDGHPADVYLTSSMMSPLPLSGLLDIPVTIFGCFLVCHNGGRFLFKYQDREALVVAQPDPGNHLIEAWNRELMTCVRDSYIEMILEIQKIRRDPLSSAIESNAGCAVSLPLKAYGDRIYSFWPRSSKHSVFNQSGNGKNSISTEVLKADWECLVEQVIKPFYAHIINLPVWQLYSGNLVKAEEGMFLSQPGNGVGDNLLPGTVCSFVKEHYPVFSVPWELVTEIQAVGATVREIQPKMVRDLLRVSSTSIVLRSVDTYVDVLEYCLSDIQLSESSNFNGDDASLNPVNSNSIYRASDVVGSSSTSVSVPYVRSFPGLSAESAASSGDALEMVTSLGKAIFDFGRVVVEDIGRTGGPLVQRNTIGSSSNSSSEYVNQKLLSIVAELKGLPCPTATNHLTKLGVTELWYGDKEQQALMSPLAAKFIHPKILDRSILADFFSNPALQTLLKLQNFSLHLLASHMRLLFHANWVSHVMGSNMAPWFSWEKTSSSGGEGGPSPEWIRLFWKIFSLSPEDLSLFSDWPLIPAFLGRPILCRVRERHLVFIPPPITDPASADGVLEMGATERDPTVLPMNLTSDSRLLQSYALAFEESRTKYPWLLSLLNHCNIPIYDLTFMDCAASCNCLPIPHQSLGQVIASKLVAAKQAGYFPELTSLSTSDRDELFTLFANDFFSNGSNYRNDELEVLRSLPIYKTVVGSYTRLHGEDQCMISSNSFLKPYDEHCLTYSTDSIECSLLRALGVSELHDQQILKRFGLPGFEGKPQSEQEDILIYLYTNWQDLQVDSSLIEALKETKFVRNADEFSTDLFRPKDLFDPTDALLTSVFSGERKKFPGERFSTDGWLRILRKIGLRTATEADVILECAKRVEFLGSECMKSGNLDDFELDITNSQTEISMEIWSLAGSVVEAIFTNFAVLYGNNFCNLLGNIACIPAEHGLPNFGGKKGGKRVLTSYGEAILSKDWPLAWSCAPILSRQAIVPPEYSWGALHLRSPPAFSTVLKHLKIIGRNGGEDTLAHWPTTSGMMTIDEACCEVLKYLDKVWGSLSSSGNPRC</sequence>
<evidence type="ECO:0000313" key="1">
    <source>
        <dbReference type="EMBL" id="SPC78251.1"/>
    </source>
</evidence>
<dbReference type="GO" id="GO:0030544">
    <property type="term" value="F:Hsp70 protein binding"/>
    <property type="evidence" value="ECO:0007669"/>
    <property type="project" value="TreeGrafter"/>
</dbReference>
<dbReference type="AlphaFoldDB" id="A0A2N9EUA8"/>
<proteinExistence type="predicted"/>
<reference evidence="1" key="1">
    <citation type="submission" date="2018-02" db="EMBL/GenBank/DDBJ databases">
        <authorList>
            <person name="Cohen D.B."/>
            <person name="Kent A.D."/>
        </authorList>
    </citation>
    <scope>NUCLEOTIDE SEQUENCE</scope>
</reference>
<dbReference type="EMBL" id="OIVN01000321">
    <property type="protein sequence ID" value="SPC78251.1"/>
    <property type="molecule type" value="Genomic_DNA"/>
</dbReference>
<protein>
    <submittedName>
        <fullName evidence="1">Uncharacterized protein</fullName>
    </submittedName>
</protein>
<organism evidence="1">
    <name type="scientific">Fagus sylvatica</name>
    <name type="common">Beechnut</name>
    <dbReference type="NCBI Taxonomy" id="28930"/>
    <lineage>
        <taxon>Eukaryota</taxon>
        <taxon>Viridiplantae</taxon>
        <taxon>Streptophyta</taxon>
        <taxon>Embryophyta</taxon>
        <taxon>Tracheophyta</taxon>
        <taxon>Spermatophyta</taxon>
        <taxon>Magnoliopsida</taxon>
        <taxon>eudicotyledons</taxon>
        <taxon>Gunneridae</taxon>
        <taxon>Pentapetalae</taxon>
        <taxon>rosids</taxon>
        <taxon>fabids</taxon>
        <taxon>Fagales</taxon>
        <taxon>Fagaceae</taxon>
        <taxon>Fagus</taxon>
    </lineage>
</organism>